<keyword evidence="8 11" id="KW-0239">DNA-directed DNA polymerase</keyword>
<dbReference type="GO" id="GO:0006281">
    <property type="term" value="P:DNA repair"/>
    <property type="evidence" value="ECO:0007669"/>
    <property type="project" value="UniProtKB-UniRule"/>
</dbReference>
<dbReference type="GO" id="GO:0003684">
    <property type="term" value="F:damaged DNA binding"/>
    <property type="evidence" value="ECO:0007669"/>
    <property type="project" value="InterPro"/>
</dbReference>
<dbReference type="GO" id="GO:0042276">
    <property type="term" value="P:error-prone translesion synthesis"/>
    <property type="evidence" value="ECO:0007669"/>
    <property type="project" value="TreeGrafter"/>
</dbReference>
<keyword evidence="11" id="KW-0963">Cytoplasm</keyword>
<feature type="site" description="Substrate discrimination" evidence="11">
    <location>
        <position position="22"/>
    </location>
</feature>
<dbReference type="GO" id="GO:0000287">
    <property type="term" value="F:magnesium ion binding"/>
    <property type="evidence" value="ECO:0007669"/>
    <property type="project" value="UniProtKB-UniRule"/>
</dbReference>
<keyword evidence="5 11" id="KW-0479">Metal-binding</keyword>
<dbReference type="InterPro" id="IPR050116">
    <property type="entry name" value="DNA_polymerase-Y"/>
</dbReference>
<accession>A7I5X9</accession>
<name>A7I5X9_METB6</name>
<keyword evidence="6 11" id="KW-0227">DNA damage</keyword>
<dbReference type="HOGENOM" id="CLU_012348_1_1_2"/>
<dbReference type="GO" id="GO:0003887">
    <property type="term" value="F:DNA-directed DNA polymerase activity"/>
    <property type="evidence" value="ECO:0007669"/>
    <property type="project" value="UniProtKB-UniRule"/>
</dbReference>
<dbReference type="Pfam" id="PF11798">
    <property type="entry name" value="IMS_HHH"/>
    <property type="match status" value="1"/>
</dbReference>
<dbReference type="InterPro" id="IPR024728">
    <property type="entry name" value="PolY_HhH_motif"/>
</dbReference>
<dbReference type="STRING" id="456442.Mboo_0622"/>
<dbReference type="GeneID" id="5410187"/>
<dbReference type="FunFam" id="3.30.1490.100:FF:000004">
    <property type="entry name" value="DNA polymerase IV"/>
    <property type="match status" value="1"/>
</dbReference>
<evidence type="ECO:0000256" key="6">
    <source>
        <dbReference type="ARBA" id="ARBA00022763"/>
    </source>
</evidence>
<evidence type="ECO:0000256" key="11">
    <source>
        <dbReference type="HAMAP-Rule" id="MF_01113"/>
    </source>
</evidence>
<dbReference type="InterPro" id="IPR001126">
    <property type="entry name" value="UmuC"/>
</dbReference>
<comment type="subcellular location">
    <subcellularLocation>
        <location evidence="11">Cytoplasm</location>
    </subcellularLocation>
</comment>
<evidence type="ECO:0000256" key="7">
    <source>
        <dbReference type="ARBA" id="ARBA00022842"/>
    </source>
</evidence>
<dbReference type="Gene3D" id="1.10.150.20">
    <property type="entry name" value="5' to 3' exonuclease, C-terminal subdomain"/>
    <property type="match status" value="1"/>
</dbReference>
<evidence type="ECO:0000259" key="12">
    <source>
        <dbReference type="PROSITE" id="PS50173"/>
    </source>
</evidence>
<feature type="domain" description="UmuC" evidence="12">
    <location>
        <begin position="13"/>
        <end position="196"/>
    </location>
</feature>
<dbReference type="OrthoDB" id="372207at2157"/>
<dbReference type="GO" id="GO:0006261">
    <property type="term" value="P:DNA-templated DNA replication"/>
    <property type="evidence" value="ECO:0007669"/>
    <property type="project" value="UniProtKB-UniRule"/>
</dbReference>
<evidence type="ECO:0000313" key="14">
    <source>
        <dbReference type="Proteomes" id="UP000002408"/>
    </source>
</evidence>
<keyword evidence="11" id="KW-0515">Mutator protein</keyword>
<comment type="subunit">
    <text evidence="11">Monomer.</text>
</comment>
<evidence type="ECO:0000256" key="5">
    <source>
        <dbReference type="ARBA" id="ARBA00022723"/>
    </source>
</evidence>
<protein>
    <recommendedName>
        <fullName evidence="11">DNA polymerase IV</fullName>
        <shortName evidence="11">Pol IV</shortName>
        <ecNumber evidence="11">2.7.7.7</ecNumber>
    </recommendedName>
</protein>
<feature type="binding site" evidence="11">
    <location>
        <position position="17"/>
    </location>
    <ligand>
        <name>Mg(2+)</name>
        <dbReference type="ChEBI" id="CHEBI:18420"/>
    </ligand>
</feature>
<dbReference type="NCBIfam" id="NF002677">
    <property type="entry name" value="PRK02406.1"/>
    <property type="match status" value="1"/>
</dbReference>
<dbReference type="Gene3D" id="3.40.1170.60">
    <property type="match status" value="1"/>
</dbReference>
<evidence type="ECO:0000256" key="1">
    <source>
        <dbReference type="ARBA" id="ARBA00010945"/>
    </source>
</evidence>
<dbReference type="Pfam" id="PF00817">
    <property type="entry name" value="IMS"/>
    <property type="match status" value="1"/>
</dbReference>
<dbReference type="AlphaFoldDB" id="A7I5X9"/>
<dbReference type="GO" id="GO:0005737">
    <property type="term" value="C:cytoplasm"/>
    <property type="evidence" value="ECO:0007669"/>
    <property type="project" value="UniProtKB-SubCell"/>
</dbReference>
<dbReference type="InterPro" id="IPR022880">
    <property type="entry name" value="DNApol_IV"/>
</dbReference>
<dbReference type="InterPro" id="IPR017961">
    <property type="entry name" value="DNA_pol_Y-fam_little_finger"/>
</dbReference>
<evidence type="ECO:0000256" key="8">
    <source>
        <dbReference type="ARBA" id="ARBA00022932"/>
    </source>
</evidence>
<evidence type="ECO:0000256" key="4">
    <source>
        <dbReference type="ARBA" id="ARBA00022705"/>
    </source>
</evidence>
<keyword evidence="9 11" id="KW-0234">DNA repair</keyword>
<proteinExistence type="inferred from homology"/>
<feature type="binding site" evidence="11">
    <location>
        <position position="115"/>
    </location>
    <ligand>
        <name>Mg(2+)</name>
        <dbReference type="ChEBI" id="CHEBI:18420"/>
    </ligand>
</feature>
<dbReference type="PROSITE" id="PS50173">
    <property type="entry name" value="UMUC"/>
    <property type="match status" value="1"/>
</dbReference>
<keyword evidence="4 11" id="KW-0235">DNA replication</keyword>
<keyword evidence="11" id="KW-0238">DNA-binding</keyword>
<organism evidence="13 14">
    <name type="scientific">Methanoregula boonei (strain DSM 21154 / JCM 14090 / 6A8)</name>
    <dbReference type="NCBI Taxonomy" id="456442"/>
    <lineage>
        <taxon>Archaea</taxon>
        <taxon>Methanobacteriati</taxon>
        <taxon>Methanobacteriota</taxon>
        <taxon>Stenosarchaea group</taxon>
        <taxon>Methanomicrobia</taxon>
        <taxon>Methanomicrobiales</taxon>
        <taxon>Methanoregulaceae</taxon>
        <taxon>Methanoregula</taxon>
    </lineage>
</organism>
<keyword evidence="3 11" id="KW-0548">Nucleotidyltransferase</keyword>
<dbReference type="InterPro" id="IPR043502">
    <property type="entry name" value="DNA/RNA_pol_sf"/>
</dbReference>
<evidence type="ECO:0000256" key="10">
    <source>
        <dbReference type="ARBA" id="ARBA00049244"/>
    </source>
</evidence>
<keyword evidence="2 11" id="KW-0808">Transferase</keyword>
<dbReference type="PANTHER" id="PTHR11076">
    <property type="entry name" value="DNA REPAIR POLYMERASE UMUC / TRANSFERASE FAMILY MEMBER"/>
    <property type="match status" value="1"/>
</dbReference>
<evidence type="ECO:0000256" key="3">
    <source>
        <dbReference type="ARBA" id="ARBA00022695"/>
    </source>
</evidence>
<dbReference type="HAMAP" id="MF_01113">
    <property type="entry name" value="DNApol_IV"/>
    <property type="match status" value="1"/>
</dbReference>
<dbReference type="InterPro" id="IPR043128">
    <property type="entry name" value="Rev_trsase/Diguanyl_cyclase"/>
</dbReference>
<dbReference type="InterPro" id="IPR036775">
    <property type="entry name" value="DNA_pol_Y-fam_lit_finger_sf"/>
</dbReference>
<dbReference type="Gene3D" id="3.30.1490.100">
    <property type="entry name" value="DNA polymerase, Y-family, little finger domain"/>
    <property type="match status" value="1"/>
</dbReference>
<dbReference type="Gene3D" id="3.30.70.270">
    <property type="match status" value="1"/>
</dbReference>
<comment type="cofactor">
    <cofactor evidence="11">
        <name>Mg(2+)</name>
        <dbReference type="ChEBI" id="CHEBI:18420"/>
    </cofactor>
    <text evidence="11">Binds 2 magnesium ions per subunit.</text>
</comment>
<dbReference type="PANTHER" id="PTHR11076:SF33">
    <property type="entry name" value="DNA POLYMERASE KAPPA"/>
    <property type="match status" value="1"/>
</dbReference>
<gene>
    <name evidence="11" type="primary">dbh</name>
    <name evidence="13" type="ordered locus">Mboo_0622</name>
</gene>
<evidence type="ECO:0000256" key="9">
    <source>
        <dbReference type="ARBA" id="ARBA00023204"/>
    </source>
</evidence>
<comment type="catalytic activity">
    <reaction evidence="10 11">
        <text>DNA(n) + a 2'-deoxyribonucleoside 5'-triphosphate = DNA(n+1) + diphosphate</text>
        <dbReference type="Rhea" id="RHEA:22508"/>
        <dbReference type="Rhea" id="RHEA-COMP:17339"/>
        <dbReference type="Rhea" id="RHEA-COMP:17340"/>
        <dbReference type="ChEBI" id="CHEBI:33019"/>
        <dbReference type="ChEBI" id="CHEBI:61560"/>
        <dbReference type="ChEBI" id="CHEBI:173112"/>
        <dbReference type="EC" id="2.7.7.7"/>
    </reaction>
</comment>
<reference evidence="14" key="1">
    <citation type="journal article" date="2015" name="Microbiology">
        <title>Genome of Methanoregula boonei 6A8 reveals adaptations to oligotrophic peatland environments.</title>
        <authorList>
            <person name="Braeuer S."/>
            <person name="Cadillo-Quiroz H."/>
            <person name="Kyrpides N."/>
            <person name="Woyke T."/>
            <person name="Goodwin L."/>
            <person name="Detter C."/>
            <person name="Podell S."/>
            <person name="Yavitt J.B."/>
            <person name="Zinder S.H."/>
        </authorList>
    </citation>
    <scope>NUCLEOTIDE SEQUENCE [LARGE SCALE GENOMIC DNA]</scope>
    <source>
        <strain evidence="14">DSM 21154 / JCM 14090 / 6A8</strain>
    </source>
</reference>
<sequence length="365" mass="39287">MDGQTGDAGQRIVLHADMDCFYAAVEMHDHPEIAGKAVVVGADPQGGAGRGVVSTASYEARAFGVRSAMPISQAYRLCPGAVYLRPDMARYAAVSAEIMGIFKETGYRVQQVSIDEAFLDISPVRSFDTARDLAVRLKQTIRDRVGITCSLGVAPSKIVAKIASGHQKPDGMTVVTPDSARDFLAPLPIRKIPGIGGKTGAQIEALGITTIGNLATCDIQVLVGAFGRSAGLLREAALGHDNSEVVERDGVKSISKETTFANDTEDPKEIAATMELLVREVAQAIADEALQFKTVTIRVRYAGFVSKTKARSLLHYHNDEAAIRAAAGELLRELWDGKPIRRLGLRLSTLRHQDSRQQTLFGSCR</sequence>
<dbReference type="SUPFAM" id="SSF56672">
    <property type="entry name" value="DNA/RNA polymerases"/>
    <property type="match status" value="1"/>
</dbReference>
<evidence type="ECO:0000256" key="2">
    <source>
        <dbReference type="ARBA" id="ARBA00022679"/>
    </source>
</evidence>
<dbReference type="KEGG" id="mbn:Mboo_0622"/>
<evidence type="ECO:0000313" key="13">
    <source>
        <dbReference type="EMBL" id="ABS55140.1"/>
    </source>
</evidence>
<comment type="function">
    <text evidence="11">Poorly processive, error-prone DNA polymerase involved in untargeted mutagenesis. Copies undamaged DNA at stalled replication forks, which arise in vivo from mismatched or misaligned primer ends. These misaligned primers can be extended by PolIV. Exhibits no 3'-5' exonuclease (proofreading) activity. May be involved in translesional synthesis.</text>
</comment>
<dbReference type="RefSeq" id="WP_012106161.1">
    <property type="nucleotide sequence ID" value="NC_009712.1"/>
</dbReference>
<dbReference type="Proteomes" id="UP000002408">
    <property type="component" value="Chromosome"/>
</dbReference>
<dbReference type="eggNOG" id="arCOG04582">
    <property type="taxonomic scope" value="Archaea"/>
</dbReference>
<dbReference type="SUPFAM" id="SSF100879">
    <property type="entry name" value="Lesion bypass DNA polymerase (Y-family), little finger domain"/>
    <property type="match status" value="1"/>
</dbReference>
<keyword evidence="7 11" id="KW-0460">Magnesium</keyword>
<dbReference type="CDD" id="cd03586">
    <property type="entry name" value="PolY_Pol_IV_kappa"/>
    <property type="match status" value="1"/>
</dbReference>
<keyword evidence="14" id="KW-1185">Reference proteome</keyword>
<feature type="active site" evidence="11">
    <location>
        <position position="116"/>
    </location>
</feature>
<comment type="similarity">
    <text evidence="1 11">Belongs to the DNA polymerase type-Y family.</text>
</comment>
<dbReference type="EC" id="2.7.7.7" evidence="11"/>
<dbReference type="Pfam" id="PF11799">
    <property type="entry name" value="IMS_C"/>
    <property type="match status" value="1"/>
</dbReference>
<dbReference type="EMBL" id="CP000780">
    <property type="protein sequence ID" value="ABS55140.1"/>
    <property type="molecule type" value="Genomic_DNA"/>
</dbReference>